<sequence length="188" mass="19391">MSSSVSQALIVNALVLGSVLATDLGPARKVGRARILRPLIVAAVIVPLFVKAPATSGTGLVLEIAGVLLGVVCGLAAAALMRVRRSPETGKPVSRAGWGYATLWTTVIGARAAFSYGCQYWFPTQLLHFGEAHRLTVAALTDALVFMAIAMLLARTLGLAARAARIPAETEAATDTAAEAPAKASSLV</sequence>
<organism evidence="2 3">
    <name type="scientific">Actinospica durhamensis</name>
    <dbReference type="NCBI Taxonomy" id="1508375"/>
    <lineage>
        <taxon>Bacteria</taxon>
        <taxon>Bacillati</taxon>
        <taxon>Actinomycetota</taxon>
        <taxon>Actinomycetes</taxon>
        <taxon>Catenulisporales</taxon>
        <taxon>Actinospicaceae</taxon>
        <taxon>Actinospica</taxon>
    </lineage>
</organism>
<comment type="caution">
    <text evidence="2">The sequence shown here is derived from an EMBL/GenBank/DDBJ whole genome shotgun (WGS) entry which is preliminary data.</text>
</comment>
<feature type="transmembrane region" description="Helical" evidence="1">
    <location>
        <begin position="36"/>
        <end position="54"/>
    </location>
</feature>
<dbReference type="EMBL" id="JAGSOG010000005">
    <property type="protein sequence ID" value="MBR7832045.1"/>
    <property type="molecule type" value="Genomic_DNA"/>
</dbReference>
<proteinExistence type="predicted"/>
<feature type="transmembrane region" description="Helical" evidence="1">
    <location>
        <begin position="6"/>
        <end position="24"/>
    </location>
</feature>
<feature type="transmembrane region" description="Helical" evidence="1">
    <location>
        <begin position="101"/>
        <end position="122"/>
    </location>
</feature>
<evidence type="ECO:0000256" key="1">
    <source>
        <dbReference type="SAM" id="Phobius"/>
    </source>
</evidence>
<dbReference type="Proteomes" id="UP000675781">
    <property type="component" value="Unassembled WGS sequence"/>
</dbReference>
<protein>
    <recommendedName>
        <fullName evidence="4">DUF1453 domain-containing protein</fullName>
    </recommendedName>
</protein>
<keyword evidence="1" id="KW-0812">Transmembrane</keyword>
<keyword evidence="3" id="KW-1185">Reference proteome</keyword>
<feature type="transmembrane region" description="Helical" evidence="1">
    <location>
        <begin position="134"/>
        <end position="154"/>
    </location>
</feature>
<reference evidence="2" key="1">
    <citation type="submission" date="2021-04" db="EMBL/GenBank/DDBJ databases">
        <title>Genome based classification of Actinospica acidithermotolerans sp. nov., an actinobacterium isolated from an Indonesian hot spring.</title>
        <authorList>
            <person name="Kusuma A.B."/>
            <person name="Putra K.E."/>
            <person name="Nafisah S."/>
            <person name="Loh J."/>
            <person name="Nouioui I."/>
            <person name="Goodfellow M."/>
        </authorList>
    </citation>
    <scope>NUCLEOTIDE SEQUENCE</scope>
    <source>
        <strain evidence="2">CSCA 57</strain>
    </source>
</reference>
<keyword evidence="1" id="KW-0472">Membrane</keyword>
<keyword evidence="1" id="KW-1133">Transmembrane helix</keyword>
<accession>A0A941EJQ0</accession>
<dbReference type="AlphaFoldDB" id="A0A941EJQ0"/>
<dbReference type="RefSeq" id="WP_212526572.1">
    <property type="nucleotide sequence ID" value="NZ_JAGSOG010000005.1"/>
</dbReference>
<evidence type="ECO:0000313" key="2">
    <source>
        <dbReference type="EMBL" id="MBR7832045.1"/>
    </source>
</evidence>
<evidence type="ECO:0000313" key="3">
    <source>
        <dbReference type="Proteomes" id="UP000675781"/>
    </source>
</evidence>
<evidence type="ECO:0008006" key="4">
    <source>
        <dbReference type="Google" id="ProtNLM"/>
    </source>
</evidence>
<name>A0A941EJQ0_9ACTN</name>
<feature type="transmembrane region" description="Helical" evidence="1">
    <location>
        <begin position="60"/>
        <end position="80"/>
    </location>
</feature>
<gene>
    <name evidence="2" type="ORF">KDL01_02170</name>
</gene>